<dbReference type="GO" id="GO:0006207">
    <property type="term" value="P:'de novo' pyrimidine nucleobase biosynthetic process"/>
    <property type="evidence" value="ECO:0007669"/>
    <property type="project" value="InterPro"/>
</dbReference>
<dbReference type="InterPro" id="IPR006131">
    <property type="entry name" value="Asp_carbamoyltransf_Asp/Orn-bd"/>
</dbReference>
<dbReference type="PANTHER" id="PTHR45753">
    <property type="entry name" value="ORNITHINE CARBAMOYLTRANSFERASE, MITOCHONDRIAL"/>
    <property type="match status" value="1"/>
</dbReference>
<dbReference type="InterPro" id="IPR002082">
    <property type="entry name" value="Asp_carbamoyltransf"/>
</dbReference>
<name>A0A380LM12_9FIRM</name>
<dbReference type="UniPathway" id="UPA00070">
    <property type="reaction ID" value="UER00116"/>
</dbReference>
<sequence length="299" mass="34041">MNKNSLCSMNDLSVDEILSILNDARLFNSSYSDWQLPLKKCLVANLFFEPSTRTHYSFESAELQLGCKVADFNAETSSVTKGETFLDTIKTFEMVGYDAFVIRHPKTEYFKELEEIQVPILNAGDGAGNHPTQCLLDLLTMQNEFGTLKGLKIVICGDILHSRVAASNKSTLERMGSEVRFCGPEEWERPGYPTMPLDEAVEWADVVMMLRIQRERGATLAHLTKEQYLQRYGLTKERYNRMKKHAIVMHPAPFNRDIEIDSDLVEAPKSRIFKQMANGVLVRKAVLKRAFGFAPFEEK</sequence>
<dbReference type="GO" id="GO:0006520">
    <property type="term" value="P:amino acid metabolic process"/>
    <property type="evidence" value="ECO:0007669"/>
    <property type="project" value="InterPro"/>
</dbReference>
<feature type="binding site" evidence="7">
    <location>
        <position position="133"/>
    </location>
    <ligand>
        <name>carbamoyl phosphate</name>
        <dbReference type="ChEBI" id="CHEBI:58228"/>
    </ligand>
</feature>
<comment type="function">
    <text evidence="5 7">Catalyzes the condensation of carbamoyl phosphate and aspartate to form carbamoyl aspartate and inorganic phosphate, the committed step in the de novo pyrimidine nucleotide biosynthesis pathway.</text>
</comment>
<feature type="binding site" evidence="7">
    <location>
        <position position="253"/>
    </location>
    <ligand>
        <name>carbamoyl phosphate</name>
        <dbReference type="ChEBI" id="CHEBI:58228"/>
    </ligand>
</feature>
<proteinExistence type="inferred from homology"/>
<evidence type="ECO:0000256" key="7">
    <source>
        <dbReference type="HAMAP-Rule" id="MF_00001"/>
    </source>
</evidence>
<dbReference type="GeneID" id="77462803"/>
<feature type="binding site" evidence="7">
    <location>
        <position position="163"/>
    </location>
    <ligand>
        <name>L-aspartate</name>
        <dbReference type="ChEBI" id="CHEBI:29991"/>
    </ligand>
</feature>
<dbReference type="PRINTS" id="PR00100">
    <property type="entry name" value="AOTCASE"/>
</dbReference>
<evidence type="ECO:0000256" key="4">
    <source>
        <dbReference type="ARBA" id="ARBA00022975"/>
    </source>
</evidence>
<dbReference type="GO" id="GO:0044205">
    <property type="term" value="P:'de novo' UMP biosynthetic process"/>
    <property type="evidence" value="ECO:0007669"/>
    <property type="project" value="UniProtKB-UniRule"/>
</dbReference>
<evidence type="ECO:0000256" key="5">
    <source>
        <dbReference type="ARBA" id="ARBA00043884"/>
    </source>
</evidence>
<protein>
    <recommendedName>
        <fullName evidence="7">Aspartate carbamoyltransferase</fullName>
        <ecNumber evidence="7">2.1.3.2</ecNumber>
    </recommendedName>
    <alternativeName>
        <fullName evidence="7">Aspartate transcarbamylase</fullName>
        <shortName evidence="7">ATCase</shortName>
    </alternativeName>
</protein>
<dbReference type="GO" id="GO:0005829">
    <property type="term" value="C:cytosol"/>
    <property type="evidence" value="ECO:0007669"/>
    <property type="project" value="TreeGrafter"/>
</dbReference>
<dbReference type="NCBIfam" id="TIGR00670">
    <property type="entry name" value="asp_carb_tr"/>
    <property type="match status" value="1"/>
</dbReference>
<evidence type="ECO:0000256" key="2">
    <source>
        <dbReference type="ARBA" id="ARBA00008896"/>
    </source>
</evidence>
<comment type="pathway">
    <text evidence="1 7">Pyrimidine metabolism; UMP biosynthesis via de novo pathway; (S)-dihydroorotate from bicarbonate: step 2/3.</text>
</comment>
<evidence type="ECO:0000313" key="11">
    <source>
        <dbReference type="Proteomes" id="UP000255523"/>
    </source>
</evidence>
<evidence type="ECO:0000313" key="10">
    <source>
        <dbReference type="EMBL" id="SUO04934.1"/>
    </source>
</evidence>
<dbReference type="GO" id="GO:0004070">
    <property type="term" value="F:aspartate carbamoyltransferase activity"/>
    <property type="evidence" value="ECO:0007669"/>
    <property type="project" value="UniProtKB-UniRule"/>
</dbReference>
<feature type="binding site" evidence="7">
    <location>
        <position position="103"/>
    </location>
    <ligand>
        <name>carbamoyl phosphate</name>
        <dbReference type="ChEBI" id="CHEBI:58228"/>
    </ligand>
</feature>
<feature type="binding site" evidence="7">
    <location>
        <position position="53"/>
    </location>
    <ligand>
        <name>carbamoyl phosphate</name>
        <dbReference type="ChEBI" id="CHEBI:58228"/>
    </ligand>
</feature>
<reference evidence="10 11" key="1">
    <citation type="submission" date="2018-06" db="EMBL/GenBank/DDBJ databases">
        <authorList>
            <consortium name="Pathogen Informatics"/>
            <person name="Doyle S."/>
        </authorList>
    </citation>
    <scope>NUCLEOTIDE SEQUENCE [LARGE SCALE GENOMIC DNA]</scope>
    <source>
        <strain evidence="10 11">NCTC11087</strain>
    </source>
</reference>
<dbReference type="InterPro" id="IPR006130">
    <property type="entry name" value="Asp/Orn_carbamoylTrfase"/>
</dbReference>
<keyword evidence="4 7" id="KW-0665">Pyrimidine biosynthesis</keyword>
<feature type="binding site" evidence="7">
    <location>
        <position position="81"/>
    </location>
    <ligand>
        <name>L-aspartate</name>
        <dbReference type="ChEBI" id="CHEBI:29991"/>
    </ligand>
</feature>
<feature type="domain" description="Aspartate/ornithine carbamoyltransferase Asp/Orn-binding" evidence="8">
    <location>
        <begin position="149"/>
        <end position="288"/>
    </location>
</feature>
<dbReference type="Pfam" id="PF02729">
    <property type="entry name" value="OTCace_N"/>
    <property type="match status" value="1"/>
</dbReference>
<keyword evidence="11" id="KW-1185">Reference proteome</keyword>
<dbReference type="PROSITE" id="PS00097">
    <property type="entry name" value="CARBAMOYLTRANSFERASE"/>
    <property type="match status" value="1"/>
</dbReference>
<gene>
    <name evidence="7 10" type="primary">pyrB</name>
    <name evidence="10" type="ORF">NCTC11087_01863</name>
</gene>
<comment type="similarity">
    <text evidence="2 7">Belongs to the aspartate/ornithine carbamoyltransferase superfamily. ATCase family.</text>
</comment>
<feature type="domain" description="Aspartate/ornithine carbamoyltransferase carbamoyl-P binding" evidence="9">
    <location>
        <begin position="5"/>
        <end position="142"/>
    </location>
</feature>
<evidence type="ECO:0000259" key="9">
    <source>
        <dbReference type="Pfam" id="PF02729"/>
    </source>
</evidence>
<dbReference type="AlphaFoldDB" id="A0A380LM12"/>
<feature type="binding site" evidence="7">
    <location>
        <position position="130"/>
    </location>
    <ligand>
        <name>carbamoyl phosphate</name>
        <dbReference type="ChEBI" id="CHEBI:58228"/>
    </ligand>
</feature>
<dbReference type="GO" id="GO:0016597">
    <property type="term" value="F:amino acid binding"/>
    <property type="evidence" value="ECO:0007669"/>
    <property type="project" value="InterPro"/>
</dbReference>
<dbReference type="NCBIfam" id="NF002032">
    <property type="entry name" value="PRK00856.1"/>
    <property type="match status" value="1"/>
</dbReference>
<dbReference type="PANTHER" id="PTHR45753:SF6">
    <property type="entry name" value="ASPARTATE CARBAMOYLTRANSFERASE"/>
    <property type="match status" value="1"/>
</dbReference>
<dbReference type="Pfam" id="PF00185">
    <property type="entry name" value="OTCace"/>
    <property type="match status" value="1"/>
</dbReference>
<evidence type="ECO:0000256" key="1">
    <source>
        <dbReference type="ARBA" id="ARBA00004852"/>
    </source>
</evidence>
<dbReference type="EMBL" id="UHFX01000003">
    <property type="protein sequence ID" value="SUO04934.1"/>
    <property type="molecule type" value="Genomic_DNA"/>
</dbReference>
<dbReference type="InterPro" id="IPR036901">
    <property type="entry name" value="Asp/Orn_carbamoylTrfase_sf"/>
</dbReference>
<comment type="subunit">
    <text evidence="7">Heterododecamer (2C3:3R2) of six catalytic PyrB chains organized as two trimers (C3), and six regulatory PyrI chains organized as three dimers (R2).</text>
</comment>
<dbReference type="OrthoDB" id="9774690at2"/>
<dbReference type="Gene3D" id="3.40.50.1370">
    <property type="entry name" value="Aspartate/ornithine carbamoyltransferase"/>
    <property type="match status" value="2"/>
</dbReference>
<dbReference type="SUPFAM" id="SSF53671">
    <property type="entry name" value="Aspartate/ornithine carbamoyltransferase"/>
    <property type="match status" value="1"/>
</dbReference>
<feature type="binding site" evidence="7">
    <location>
        <position position="54"/>
    </location>
    <ligand>
        <name>carbamoyl phosphate</name>
        <dbReference type="ChEBI" id="CHEBI:58228"/>
    </ligand>
</feature>
<accession>A0A380LM12</accession>
<evidence type="ECO:0000259" key="8">
    <source>
        <dbReference type="Pfam" id="PF00185"/>
    </source>
</evidence>
<feature type="binding site" evidence="7">
    <location>
        <position position="211"/>
    </location>
    <ligand>
        <name>L-aspartate</name>
        <dbReference type="ChEBI" id="CHEBI:29991"/>
    </ligand>
</feature>
<dbReference type="PRINTS" id="PR00101">
    <property type="entry name" value="ATCASE"/>
</dbReference>
<keyword evidence="3 7" id="KW-0808">Transferase</keyword>
<dbReference type="FunFam" id="3.40.50.1370:FF:000011">
    <property type="entry name" value="Aspartate carbamoyltransferase"/>
    <property type="match status" value="1"/>
</dbReference>
<dbReference type="InterPro" id="IPR006132">
    <property type="entry name" value="Asp/Orn_carbamoyltranf_P-bd"/>
</dbReference>
<dbReference type="HAMAP" id="MF_00001">
    <property type="entry name" value="Asp_carb_tr"/>
    <property type="match status" value="1"/>
</dbReference>
<comment type="catalytic activity">
    <reaction evidence="6 7">
        <text>carbamoyl phosphate + L-aspartate = N-carbamoyl-L-aspartate + phosphate + H(+)</text>
        <dbReference type="Rhea" id="RHEA:20013"/>
        <dbReference type="ChEBI" id="CHEBI:15378"/>
        <dbReference type="ChEBI" id="CHEBI:29991"/>
        <dbReference type="ChEBI" id="CHEBI:32814"/>
        <dbReference type="ChEBI" id="CHEBI:43474"/>
        <dbReference type="ChEBI" id="CHEBI:58228"/>
        <dbReference type="EC" id="2.1.3.2"/>
    </reaction>
</comment>
<feature type="binding site" evidence="7">
    <location>
        <position position="252"/>
    </location>
    <ligand>
        <name>carbamoyl phosphate</name>
        <dbReference type="ChEBI" id="CHEBI:58228"/>
    </ligand>
</feature>
<evidence type="ECO:0000256" key="6">
    <source>
        <dbReference type="ARBA" id="ARBA00048859"/>
    </source>
</evidence>
<dbReference type="RefSeq" id="WP_022790708.1">
    <property type="nucleotide sequence ID" value="NZ_UHFX01000003.1"/>
</dbReference>
<dbReference type="Proteomes" id="UP000255523">
    <property type="component" value="Unassembled WGS sequence"/>
</dbReference>
<evidence type="ECO:0000256" key="3">
    <source>
        <dbReference type="ARBA" id="ARBA00022679"/>
    </source>
</evidence>
<organism evidence="10 11">
    <name type="scientific">Faecalicoccus pleomorphus</name>
    <dbReference type="NCBI Taxonomy" id="1323"/>
    <lineage>
        <taxon>Bacteria</taxon>
        <taxon>Bacillati</taxon>
        <taxon>Bacillota</taxon>
        <taxon>Erysipelotrichia</taxon>
        <taxon>Erysipelotrichales</taxon>
        <taxon>Erysipelotrichaceae</taxon>
        <taxon>Faecalicoccus</taxon>
    </lineage>
</organism>
<dbReference type="EC" id="2.1.3.2" evidence="7"/>